<keyword evidence="7" id="KW-1185">Reference proteome</keyword>
<organism evidence="6 7">
    <name type="scientific">Mya arenaria</name>
    <name type="common">Soft-shell clam</name>
    <dbReference type="NCBI Taxonomy" id="6604"/>
    <lineage>
        <taxon>Eukaryota</taxon>
        <taxon>Metazoa</taxon>
        <taxon>Spiralia</taxon>
        <taxon>Lophotrochozoa</taxon>
        <taxon>Mollusca</taxon>
        <taxon>Bivalvia</taxon>
        <taxon>Autobranchia</taxon>
        <taxon>Heteroconchia</taxon>
        <taxon>Euheterodonta</taxon>
        <taxon>Imparidentia</taxon>
        <taxon>Neoheterodontei</taxon>
        <taxon>Myida</taxon>
        <taxon>Myoidea</taxon>
        <taxon>Myidae</taxon>
        <taxon>Mya</taxon>
    </lineage>
</organism>
<evidence type="ECO:0000256" key="5">
    <source>
        <dbReference type="SAM" id="Phobius"/>
    </source>
</evidence>
<keyword evidence="4 5" id="KW-0472">Membrane</keyword>
<proteinExistence type="predicted"/>
<dbReference type="PANTHER" id="PTHR21284:SF12">
    <property type="entry name" value="EG:80H7.2 PROTEIN"/>
    <property type="match status" value="1"/>
</dbReference>
<dbReference type="Pfam" id="PF00822">
    <property type="entry name" value="PMP22_Claudin"/>
    <property type="match status" value="1"/>
</dbReference>
<dbReference type="EMBL" id="CP111022">
    <property type="protein sequence ID" value="WAR18467.1"/>
    <property type="molecule type" value="Genomic_DNA"/>
</dbReference>
<name>A0ABY7FA40_MYAAR</name>
<dbReference type="Gene3D" id="1.20.140.150">
    <property type="match status" value="1"/>
</dbReference>
<evidence type="ECO:0000313" key="6">
    <source>
        <dbReference type="EMBL" id="WAR18467.1"/>
    </source>
</evidence>
<evidence type="ECO:0000313" key="7">
    <source>
        <dbReference type="Proteomes" id="UP001164746"/>
    </source>
</evidence>
<feature type="transmembrane region" description="Helical" evidence="5">
    <location>
        <begin position="116"/>
        <end position="137"/>
    </location>
</feature>
<gene>
    <name evidence="6" type="ORF">MAR_000305</name>
</gene>
<sequence length="193" mass="20738">MGVAERFKGSGVFAKVSLGMLLLAAMFAWIAFTCTGWGRTDTPGALADTYFGLWRICTDAIPFPNCRPTDGWARDWWAATQALVTIGFLGINVSLCLLIVYMFIPSCLKNHEVAMATAIVAIVTGALYLIGVIVFGANFKEDYIDFLGPLSGERYRLGYAFALSIVALVLEIAGGVMVLLDRKVAQPGTAPAS</sequence>
<feature type="transmembrane region" description="Helical" evidence="5">
    <location>
        <begin position="157"/>
        <end position="180"/>
    </location>
</feature>
<dbReference type="PANTHER" id="PTHR21284">
    <property type="entry name" value="EG:80H7.2 PROTEIN"/>
    <property type="match status" value="1"/>
</dbReference>
<protein>
    <submittedName>
        <fullName evidence="6">Uncharacterized protein</fullName>
    </submittedName>
</protein>
<feature type="transmembrane region" description="Helical" evidence="5">
    <location>
        <begin position="12"/>
        <end position="32"/>
    </location>
</feature>
<accession>A0ABY7FA40</accession>
<keyword evidence="2 5" id="KW-0812">Transmembrane</keyword>
<evidence type="ECO:0000256" key="1">
    <source>
        <dbReference type="ARBA" id="ARBA00004141"/>
    </source>
</evidence>
<reference evidence="6" key="1">
    <citation type="submission" date="2022-11" db="EMBL/GenBank/DDBJ databases">
        <title>Centuries of genome instability and evolution in soft-shell clam transmissible cancer (bioRxiv).</title>
        <authorList>
            <person name="Hart S.F.M."/>
            <person name="Yonemitsu M.A."/>
            <person name="Giersch R.M."/>
            <person name="Beal B.F."/>
            <person name="Arriagada G."/>
            <person name="Davis B.W."/>
            <person name="Ostrander E.A."/>
            <person name="Goff S.P."/>
            <person name="Metzger M.J."/>
        </authorList>
    </citation>
    <scope>NUCLEOTIDE SEQUENCE</scope>
    <source>
        <strain evidence="6">MELC-2E11</strain>
        <tissue evidence="6">Siphon/mantle</tissue>
    </source>
</reference>
<dbReference type="Proteomes" id="UP001164746">
    <property type="component" value="Chromosome 11"/>
</dbReference>
<dbReference type="InterPro" id="IPR004031">
    <property type="entry name" value="PMP22/EMP/MP20/Claudin"/>
</dbReference>
<evidence type="ECO:0000256" key="4">
    <source>
        <dbReference type="ARBA" id="ARBA00023136"/>
    </source>
</evidence>
<evidence type="ECO:0000256" key="2">
    <source>
        <dbReference type="ARBA" id="ARBA00022692"/>
    </source>
</evidence>
<comment type="subcellular location">
    <subcellularLocation>
        <location evidence="1">Membrane</location>
        <topology evidence="1">Multi-pass membrane protein</topology>
    </subcellularLocation>
</comment>
<evidence type="ECO:0000256" key="3">
    <source>
        <dbReference type="ARBA" id="ARBA00022989"/>
    </source>
</evidence>
<keyword evidence="3 5" id="KW-1133">Transmembrane helix</keyword>
<feature type="transmembrane region" description="Helical" evidence="5">
    <location>
        <begin position="82"/>
        <end position="104"/>
    </location>
</feature>